<feature type="domain" description="FAD dependent oxidoreductase" evidence="5">
    <location>
        <begin position="6"/>
        <end position="367"/>
    </location>
</feature>
<comment type="caution">
    <text evidence="6">The sequence shown here is derived from an EMBL/GenBank/DDBJ whole genome shotgun (WGS) entry which is preliminary data.</text>
</comment>
<gene>
    <name evidence="6" type="ORF">GCM10008171_22190</name>
</gene>
<dbReference type="GO" id="GO:0005737">
    <property type="term" value="C:cytoplasm"/>
    <property type="evidence" value="ECO:0007669"/>
    <property type="project" value="TreeGrafter"/>
</dbReference>
<keyword evidence="7" id="KW-1185">Reference proteome</keyword>
<evidence type="ECO:0000313" key="7">
    <source>
        <dbReference type="Proteomes" id="UP001143364"/>
    </source>
</evidence>
<dbReference type="InterPro" id="IPR036188">
    <property type="entry name" value="FAD/NAD-bd_sf"/>
</dbReference>
<dbReference type="InterPro" id="IPR017741">
    <property type="entry name" value="FAD-dependent_OxRdtase_HpnW"/>
</dbReference>
<evidence type="ECO:0000256" key="3">
    <source>
        <dbReference type="ARBA" id="ARBA00022630"/>
    </source>
</evidence>
<dbReference type="AlphaFoldDB" id="A0A9W6JG40"/>
<comment type="similarity">
    <text evidence="2">Belongs to the DadA oxidoreductase family.</text>
</comment>
<name>A0A9W6JG40_9HYPH</name>
<evidence type="ECO:0000259" key="5">
    <source>
        <dbReference type="Pfam" id="PF01266"/>
    </source>
</evidence>
<evidence type="ECO:0000256" key="4">
    <source>
        <dbReference type="ARBA" id="ARBA00023002"/>
    </source>
</evidence>
<dbReference type="PANTHER" id="PTHR13847">
    <property type="entry name" value="SARCOSINE DEHYDROGENASE-RELATED"/>
    <property type="match status" value="1"/>
</dbReference>
<organism evidence="6 7">
    <name type="scientific">Methylopila jiangsuensis</name>
    <dbReference type="NCBI Taxonomy" id="586230"/>
    <lineage>
        <taxon>Bacteria</taxon>
        <taxon>Pseudomonadati</taxon>
        <taxon>Pseudomonadota</taxon>
        <taxon>Alphaproteobacteria</taxon>
        <taxon>Hyphomicrobiales</taxon>
        <taxon>Methylopilaceae</taxon>
        <taxon>Methylopila</taxon>
    </lineage>
</organism>
<dbReference type="RefSeq" id="WP_271204810.1">
    <property type="nucleotide sequence ID" value="NZ_BSFK01000010.1"/>
</dbReference>
<reference evidence="6" key="2">
    <citation type="submission" date="2023-01" db="EMBL/GenBank/DDBJ databases">
        <authorList>
            <person name="Sun Q."/>
            <person name="Evtushenko L."/>
        </authorList>
    </citation>
    <scope>NUCLEOTIDE SEQUENCE</scope>
    <source>
        <strain evidence="6">VKM B-2555</strain>
    </source>
</reference>
<dbReference type="Pfam" id="PF01266">
    <property type="entry name" value="DAO"/>
    <property type="match status" value="1"/>
</dbReference>
<dbReference type="InterPro" id="IPR006076">
    <property type="entry name" value="FAD-dep_OxRdtase"/>
</dbReference>
<sequence>MSEPFDLAVVGGGLLGLAHALAAARSGRRVVVIDRDARANGASVRMPGVIGVTGHPAGAAWRRAMRSRDLWLEVAAQAGVRVEHEGLAIVARRPEAAALAEAFLATDMGADCALYGEGDAHALFPQFKGEIAGVFWSPHELRVEARTASARIAAWLAEAHDVAFQWETAVSAIEGTRLATSRGVVEAAATVVCAGDDFRSLFGERLAGANLARAKSHMMRVRYDEGFELPGAVASDLSLIRLPGFAELAESEALAARLAAEQPEHLAQGVTLVVAQSADDSLVVGASRQIEATPDPYQIQAIDDLILDELAAVFGKRPKHVLSRWTGTYAYSADRALVIDAPAPNIRVVVAASGAGASSAFAVGEETIAELFGR</sequence>
<evidence type="ECO:0000256" key="1">
    <source>
        <dbReference type="ARBA" id="ARBA00001974"/>
    </source>
</evidence>
<dbReference type="Proteomes" id="UP001143364">
    <property type="component" value="Unassembled WGS sequence"/>
</dbReference>
<dbReference type="SUPFAM" id="SSF51971">
    <property type="entry name" value="Nucleotide-binding domain"/>
    <property type="match status" value="1"/>
</dbReference>
<comment type="cofactor">
    <cofactor evidence="1">
        <name>FAD</name>
        <dbReference type="ChEBI" id="CHEBI:57692"/>
    </cofactor>
</comment>
<proteinExistence type="inferred from homology"/>
<accession>A0A9W6JG40</accession>
<protein>
    <submittedName>
        <fullName evidence="6">Oxidoreductase</fullName>
    </submittedName>
</protein>
<dbReference type="Gene3D" id="3.50.50.60">
    <property type="entry name" value="FAD/NAD(P)-binding domain"/>
    <property type="match status" value="1"/>
</dbReference>
<dbReference type="Gene3D" id="3.30.9.10">
    <property type="entry name" value="D-Amino Acid Oxidase, subunit A, domain 2"/>
    <property type="match status" value="1"/>
</dbReference>
<dbReference type="GO" id="GO:0016491">
    <property type="term" value="F:oxidoreductase activity"/>
    <property type="evidence" value="ECO:0007669"/>
    <property type="project" value="UniProtKB-KW"/>
</dbReference>
<dbReference type="NCBIfam" id="TIGR03364">
    <property type="entry name" value="HpnW_proposed"/>
    <property type="match status" value="1"/>
</dbReference>
<evidence type="ECO:0000256" key="2">
    <source>
        <dbReference type="ARBA" id="ARBA00009410"/>
    </source>
</evidence>
<reference evidence="6" key="1">
    <citation type="journal article" date="2014" name="Int. J. Syst. Evol. Microbiol.">
        <title>Complete genome sequence of Corynebacterium casei LMG S-19264T (=DSM 44701T), isolated from a smear-ripened cheese.</title>
        <authorList>
            <consortium name="US DOE Joint Genome Institute (JGI-PGF)"/>
            <person name="Walter F."/>
            <person name="Albersmeier A."/>
            <person name="Kalinowski J."/>
            <person name="Ruckert C."/>
        </authorList>
    </citation>
    <scope>NUCLEOTIDE SEQUENCE</scope>
    <source>
        <strain evidence="6">VKM B-2555</strain>
    </source>
</reference>
<keyword evidence="4" id="KW-0560">Oxidoreductase</keyword>
<keyword evidence="3" id="KW-0285">Flavoprotein</keyword>
<evidence type="ECO:0000313" key="6">
    <source>
        <dbReference type="EMBL" id="GLK76965.1"/>
    </source>
</evidence>
<dbReference type="PANTHER" id="PTHR13847:SF286">
    <property type="entry name" value="D-AMINO ACID DEHYDROGENASE"/>
    <property type="match status" value="1"/>
</dbReference>
<dbReference type="EMBL" id="BSFK01000010">
    <property type="protein sequence ID" value="GLK76965.1"/>
    <property type="molecule type" value="Genomic_DNA"/>
</dbReference>